<keyword evidence="8" id="KW-0677">Repeat</keyword>
<feature type="domain" description="MIR" evidence="16">
    <location>
        <begin position="456"/>
        <end position="511"/>
    </location>
</feature>
<evidence type="ECO:0000256" key="15">
    <source>
        <dbReference type="RuleBase" id="RU367007"/>
    </source>
</evidence>
<dbReference type="Gene3D" id="2.80.10.50">
    <property type="match status" value="1"/>
</dbReference>
<reference evidence="17 18" key="1">
    <citation type="submission" date="2023-04" db="EMBL/GenBank/DDBJ databases">
        <title>Genome of Basidiobolus ranarum AG-B5.</title>
        <authorList>
            <person name="Stajich J.E."/>
            <person name="Carter-House D."/>
            <person name="Gryganskyi A."/>
        </authorList>
    </citation>
    <scope>NUCLEOTIDE SEQUENCE [LARGE SCALE GENOMIC DNA]</scope>
    <source>
        <strain evidence="17 18">AG-B5</strain>
    </source>
</reference>
<feature type="transmembrane region" description="Helical" evidence="15">
    <location>
        <begin position="217"/>
        <end position="243"/>
    </location>
</feature>
<evidence type="ECO:0000313" key="17">
    <source>
        <dbReference type="EMBL" id="KAK9728208.1"/>
    </source>
</evidence>
<comment type="catalytic activity">
    <reaction evidence="13 15">
        <text>a di-trans,poly-cis-dolichyl beta-D-mannosyl phosphate + L-threonyl-[protein] = 3-O-(alpha-D-mannosyl)-L-threonyl-[protein] + a di-trans,poly-cis-dolichyl phosphate + H(+)</text>
        <dbReference type="Rhea" id="RHEA:53396"/>
        <dbReference type="Rhea" id="RHEA-COMP:11060"/>
        <dbReference type="Rhea" id="RHEA-COMP:13547"/>
        <dbReference type="Rhea" id="RHEA-COMP:19498"/>
        <dbReference type="Rhea" id="RHEA-COMP:19501"/>
        <dbReference type="ChEBI" id="CHEBI:15378"/>
        <dbReference type="ChEBI" id="CHEBI:30013"/>
        <dbReference type="ChEBI" id="CHEBI:57683"/>
        <dbReference type="ChEBI" id="CHEBI:58211"/>
        <dbReference type="ChEBI" id="CHEBI:137323"/>
        <dbReference type="EC" id="2.4.1.109"/>
    </reaction>
</comment>
<dbReference type="PROSITE" id="PS50919">
    <property type="entry name" value="MIR"/>
    <property type="match status" value="3"/>
</dbReference>
<evidence type="ECO:0000256" key="14">
    <source>
        <dbReference type="ARBA" id="ARBA00045102"/>
    </source>
</evidence>
<feature type="transmembrane region" description="Helical" evidence="15">
    <location>
        <begin position="131"/>
        <end position="155"/>
    </location>
</feature>
<keyword evidence="9 15" id="KW-0256">Endoplasmic reticulum</keyword>
<keyword evidence="11 15" id="KW-0472">Membrane</keyword>
<dbReference type="InterPro" id="IPR016093">
    <property type="entry name" value="MIR_motif"/>
</dbReference>
<evidence type="ECO:0000313" key="18">
    <source>
        <dbReference type="Proteomes" id="UP001479436"/>
    </source>
</evidence>
<keyword evidence="12" id="KW-0325">Glycoprotein</keyword>
<gene>
    <name evidence="17" type="ORF">K7432_001211</name>
</gene>
<evidence type="ECO:0000259" key="16">
    <source>
        <dbReference type="PROSITE" id="PS50919"/>
    </source>
</evidence>
<protein>
    <recommendedName>
        <fullName evidence="4 15">Dolichyl-phosphate-mannose--protein mannosyltransferase</fullName>
        <ecNumber evidence="4 15">2.4.1.109</ecNumber>
    </recommendedName>
</protein>
<dbReference type="PANTHER" id="PTHR10050:SF50">
    <property type="entry name" value="DOLICHYL-PHOSPHATE-MANNOSE--PROTEIN MANNOSYLTRANSFERASE 1-RELATED"/>
    <property type="match status" value="1"/>
</dbReference>
<evidence type="ECO:0000256" key="2">
    <source>
        <dbReference type="ARBA" id="ARBA00004922"/>
    </source>
</evidence>
<keyword evidence="18" id="KW-1185">Reference proteome</keyword>
<feature type="transmembrane region" description="Helical" evidence="15">
    <location>
        <begin position="680"/>
        <end position="702"/>
    </location>
</feature>
<dbReference type="EMBL" id="JASJQH010006901">
    <property type="protein sequence ID" value="KAK9728208.1"/>
    <property type="molecule type" value="Genomic_DNA"/>
</dbReference>
<feature type="transmembrane region" description="Helical" evidence="15">
    <location>
        <begin position="185"/>
        <end position="205"/>
    </location>
</feature>
<accession>A0ABR2W9Y8</accession>
<name>A0ABR2W9Y8_9FUNG</name>
<feature type="domain" description="MIR" evidence="16">
    <location>
        <begin position="390"/>
        <end position="445"/>
    </location>
</feature>
<evidence type="ECO:0000256" key="12">
    <source>
        <dbReference type="ARBA" id="ARBA00023180"/>
    </source>
</evidence>
<comment type="catalytic activity">
    <reaction evidence="14 15">
        <text>a di-trans,poly-cis-dolichyl beta-D-mannosyl phosphate + L-seryl-[protein] = 3-O-(alpha-D-mannosyl)-L-seryl-[protein] + a di-trans,poly-cis-dolichyl phosphate + H(+)</text>
        <dbReference type="Rhea" id="RHEA:17377"/>
        <dbReference type="Rhea" id="RHEA-COMP:9863"/>
        <dbReference type="Rhea" id="RHEA-COMP:13546"/>
        <dbReference type="Rhea" id="RHEA-COMP:19498"/>
        <dbReference type="Rhea" id="RHEA-COMP:19501"/>
        <dbReference type="ChEBI" id="CHEBI:15378"/>
        <dbReference type="ChEBI" id="CHEBI:29999"/>
        <dbReference type="ChEBI" id="CHEBI:57683"/>
        <dbReference type="ChEBI" id="CHEBI:58211"/>
        <dbReference type="ChEBI" id="CHEBI:137321"/>
        <dbReference type="EC" id="2.4.1.109"/>
    </reaction>
</comment>
<sequence length="745" mass="84740">MVVYVPAVRKRKQLEKVTEVEQTTELDNNGKLKSHTAPKSFAVSSSHLVAISTITMLAAVVRFYRIAQPDSVVFDEVHFGGFASKYINRKFFMDVHPPLAKMMIAATAYLAGFDGSFTFEKIGLDYIEPNVPYVAMRLLPAVLGWLLVPIAYFTLRGSRCSHATASLGALMVTFENSYTTQFRHILLDSPLVFFTALTILSWVHFQNAINTPFTMKWWLWLGATGVSLGLTGSVKWVGLFLYATVGLSTLAQLWELIGDFSVTPTRFAKELMARVLCLIIVPGLIYTSLFQVHFMWLTESGSGNGFMSPQFRSTLQGGAISDSLQDIAYGAKIKVRHVATNGGYLHSHPHPYPAGSKQQQVTLYSHRDHHNDWIITKIKDDPENATHSGLEWVKNGDTVRLLHAVTQKRLHSHSVKSPVTDSKIHFEVSGYEWGDVNDFWKVVIHDHNKNVPESADRLMAFHSKFHLVHVKMGCGLFSGNTKLPKWGFEQYEVACMRQAKPAKTLWMVDTVMDARLPENSPRANYPQLNFFQKFIELHQVMWRVNSGLSSYHPYGSRPADWPLLWRGISFWGKDNAQVYLFGNPIIWWATTLSVGAFCVSGVILILRRQRGYQDSLNDGMERFVSNVTFFFIGWALHFLPFFLMARQLFLHHYLPALYFAVLLTCIAFEQLTSSKSRTILVAMIVLTLVYVYVIFSPITYGYPWTKQKCLANQWRPKWDFDCNRMTNELESMQNNTTSIDIHGSM</sequence>
<evidence type="ECO:0000256" key="8">
    <source>
        <dbReference type="ARBA" id="ARBA00022737"/>
    </source>
</evidence>
<dbReference type="InterPro" id="IPR027005">
    <property type="entry name" value="PMT-like"/>
</dbReference>
<dbReference type="Pfam" id="PF02366">
    <property type="entry name" value="PMT"/>
    <property type="match status" value="1"/>
</dbReference>
<comment type="caution">
    <text evidence="17">The sequence shown here is derived from an EMBL/GenBank/DDBJ whole genome shotgun (WGS) entry which is preliminary data.</text>
</comment>
<evidence type="ECO:0000256" key="5">
    <source>
        <dbReference type="ARBA" id="ARBA00022676"/>
    </source>
</evidence>
<dbReference type="Pfam" id="PF16192">
    <property type="entry name" value="PMT_4TMC"/>
    <property type="match status" value="1"/>
</dbReference>
<comment type="function">
    <text evidence="15">Transfers mannose from Dol-P-mannose to Ser or Thr residues on proteins.</text>
</comment>
<dbReference type="SUPFAM" id="SSF82109">
    <property type="entry name" value="MIR domain"/>
    <property type="match status" value="1"/>
</dbReference>
<dbReference type="Pfam" id="PF02815">
    <property type="entry name" value="MIR"/>
    <property type="match status" value="1"/>
</dbReference>
<feature type="transmembrane region" description="Helical" evidence="15">
    <location>
        <begin position="627"/>
        <end position="644"/>
    </location>
</feature>
<keyword evidence="6 15" id="KW-0808">Transferase</keyword>
<evidence type="ECO:0000256" key="9">
    <source>
        <dbReference type="ARBA" id="ARBA00022824"/>
    </source>
</evidence>
<feature type="transmembrane region" description="Helical" evidence="15">
    <location>
        <begin position="585"/>
        <end position="606"/>
    </location>
</feature>
<evidence type="ECO:0000256" key="1">
    <source>
        <dbReference type="ARBA" id="ARBA00004477"/>
    </source>
</evidence>
<keyword evidence="5 15" id="KW-0328">Glycosyltransferase</keyword>
<dbReference type="Proteomes" id="UP001479436">
    <property type="component" value="Unassembled WGS sequence"/>
</dbReference>
<evidence type="ECO:0000256" key="10">
    <source>
        <dbReference type="ARBA" id="ARBA00022989"/>
    </source>
</evidence>
<feature type="transmembrane region" description="Helical" evidence="15">
    <location>
        <begin position="650"/>
        <end position="668"/>
    </location>
</feature>
<comment type="similarity">
    <text evidence="3 15">Belongs to the glycosyltransferase 39 family.</text>
</comment>
<evidence type="ECO:0000256" key="6">
    <source>
        <dbReference type="ARBA" id="ARBA00022679"/>
    </source>
</evidence>
<dbReference type="InterPro" id="IPR032421">
    <property type="entry name" value="PMT_4TMC"/>
</dbReference>
<evidence type="ECO:0000256" key="7">
    <source>
        <dbReference type="ARBA" id="ARBA00022692"/>
    </source>
</evidence>
<dbReference type="InterPro" id="IPR036300">
    <property type="entry name" value="MIR_dom_sf"/>
</dbReference>
<comment type="pathway">
    <text evidence="2 15">Protein modification; protein glycosylation.</text>
</comment>
<feature type="transmembrane region" description="Helical" evidence="15">
    <location>
        <begin position="99"/>
        <end position="119"/>
    </location>
</feature>
<evidence type="ECO:0000256" key="3">
    <source>
        <dbReference type="ARBA" id="ARBA00007222"/>
    </source>
</evidence>
<comment type="subcellular location">
    <subcellularLocation>
        <location evidence="1 15">Endoplasmic reticulum membrane</location>
        <topology evidence="1 15">Multi-pass membrane protein</topology>
    </subcellularLocation>
</comment>
<dbReference type="EC" id="2.4.1.109" evidence="4 15"/>
<feature type="transmembrane region" description="Helical" evidence="15">
    <location>
        <begin position="275"/>
        <end position="297"/>
    </location>
</feature>
<evidence type="ECO:0000256" key="11">
    <source>
        <dbReference type="ARBA" id="ARBA00023136"/>
    </source>
</evidence>
<dbReference type="SMART" id="SM00472">
    <property type="entry name" value="MIR"/>
    <property type="match status" value="3"/>
</dbReference>
<evidence type="ECO:0000256" key="4">
    <source>
        <dbReference type="ARBA" id="ARBA00012839"/>
    </source>
</evidence>
<dbReference type="PANTHER" id="PTHR10050">
    <property type="entry name" value="DOLICHYL-PHOSPHATE-MANNOSE--PROTEIN MANNOSYLTRANSFERASE"/>
    <property type="match status" value="1"/>
</dbReference>
<feature type="domain" description="MIR" evidence="16">
    <location>
        <begin position="324"/>
        <end position="378"/>
    </location>
</feature>
<dbReference type="InterPro" id="IPR003342">
    <property type="entry name" value="ArnT-like_N"/>
</dbReference>
<organism evidence="17 18">
    <name type="scientific">Basidiobolus ranarum</name>
    <dbReference type="NCBI Taxonomy" id="34480"/>
    <lineage>
        <taxon>Eukaryota</taxon>
        <taxon>Fungi</taxon>
        <taxon>Fungi incertae sedis</taxon>
        <taxon>Zoopagomycota</taxon>
        <taxon>Entomophthoromycotina</taxon>
        <taxon>Basidiobolomycetes</taxon>
        <taxon>Basidiobolales</taxon>
        <taxon>Basidiobolaceae</taxon>
        <taxon>Basidiobolus</taxon>
    </lineage>
</organism>
<evidence type="ECO:0000256" key="13">
    <source>
        <dbReference type="ARBA" id="ARBA00045085"/>
    </source>
</evidence>
<keyword evidence="7 15" id="KW-0812">Transmembrane</keyword>
<proteinExistence type="inferred from homology"/>
<keyword evidence="10 15" id="KW-1133">Transmembrane helix</keyword>